<proteinExistence type="predicted"/>
<dbReference type="Gene3D" id="3.50.50.60">
    <property type="entry name" value="FAD/NAD(P)-binding domain"/>
    <property type="match status" value="2"/>
</dbReference>
<reference evidence="1" key="1">
    <citation type="submission" date="2022-07" db="EMBL/GenBank/DDBJ databases">
        <title>Alkalimarinus sp. nov., isolated from gut of a Alitta virens.</title>
        <authorList>
            <person name="Yang A.I."/>
            <person name="Shin N.-R."/>
        </authorList>
    </citation>
    <scope>NUCLEOTIDE SEQUENCE</scope>
    <source>
        <strain evidence="1">FA028</strain>
    </source>
</reference>
<dbReference type="AlphaFoldDB" id="A0A9E8HG54"/>
<accession>A0A9E8HG54</accession>
<dbReference type="RefSeq" id="WP_251809756.1">
    <property type="nucleotide sequence ID" value="NZ_CP101527.1"/>
</dbReference>
<name>A0A9E8HG54_9ALTE</name>
<dbReference type="EMBL" id="CP101527">
    <property type="protein sequence ID" value="UZW73615.1"/>
    <property type="molecule type" value="Genomic_DNA"/>
</dbReference>
<dbReference type="KEGG" id="asem:NNL22_11245"/>
<dbReference type="InterPro" id="IPR036188">
    <property type="entry name" value="FAD/NAD-bd_sf"/>
</dbReference>
<evidence type="ECO:0000313" key="2">
    <source>
        <dbReference type="Proteomes" id="UP001164472"/>
    </source>
</evidence>
<dbReference type="Pfam" id="PF13450">
    <property type="entry name" value="NAD_binding_8"/>
    <property type="match status" value="1"/>
</dbReference>
<keyword evidence="2" id="KW-1185">Reference proteome</keyword>
<dbReference type="Proteomes" id="UP001164472">
    <property type="component" value="Chromosome"/>
</dbReference>
<protein>
    <submittedName>
        <fullName evidence="1">FAD-binding oxidoreductase</fullName>
    </submittedName>
</protein>
<dbReference type="SUPFAM" id="SSF51905">
    <property type="entry name" value="FAD/NAD(P)-binding domain"/>
    <property type="match status" value="1"/>
</dbReference>
<gene>
    <name evidence="1" type="ORF">NNL22_11245</name>
</gene>
<dbReference type="InterPro" id="IPR036291">
    <property type="entry name" value="NAD(P)-bd_dom_sf"/>
</dbReference>
<dbReference type="SUPFAM" id="SSF51735">
    <property type="entry name" value="NAD(P)-binding Rossmann-fold domains"/>
    <property type="match status" value="1"/>
</dbReference>
<evidence type="ECO:0000313" key="1">
    <source>
        <dbReference type="EMBL" id="UZW73615.1"/>
    </source>
</evidence>
<organism evidence="1 2">
    <name type="scientific">Alkalimarinus sediminis</name>
    <dbReference type="NCBI Taxonomy" id="1632866"/>
    <lineage>
        <taxon>Bacteria</taxon>
        <taxon>Pseudomonadati</taxon>
        <taxon>Pseudomonadota</taxon>
        <taxon>Gammaproteobacteria</taxon>
        <taxon>Alteromonadales</taxon>
        <taxon>Alteromonadaceae</taxon>
        <taxon>Alkalimarinus</taxon>
    </lineage>
</organism>
<sequence>MTKESSKIATTTSPTIGIVGGGMAGSTIALRLSELGINIVLFEASKTLVNGPPICHLHAGGNLYREISDEQCLTLLRQSIDTLKVYPQTANIRPTVIAIPTRDSGSPDALLPRLQKLQDEYATLIKQNPSNNVLGAAEDYFRLYDRESLEALAQKEIPKSAESLDDWMIPVAKTLNLDEFKLPLILVQEYGLSIFRIASTVSLAFEQLTSCTVLTNTRVTDIQQRQDKPGWDIEYQSADNPKESIAVDYLVNACGYRTGTLDDMHGFQRNRMVEFKAAYVTHWSDCQGQWPEVIFHGERGTPDGMAQLTPYPDGYFQLHGMTEEITLFKEGLVASTAKSAQPMLNSLFNRKLTDKWYRDEIERRTAKAVEHVAQFIPPFGNATVAGNPMFGAQQIPGDDPSLRAADVSFDGDRYARAEIVKASSALTVATAIIEKLRDEHLLPAELSIADSEINEQFPVTSALPIDKIISLAEHLAEERSSPTALARPVG</sequence>